<dbReference type="Pfam" id="PF08811">
    <property type="entry name" value="DUF1800"/>
    <property type="match status" value="1"/>
</dbReference>
<proteinExistence type="predicted"/>
<sequence>MKTSRRALLRSAALGAGALASCERVVTQINRGLLGEAVPAKLALTTGAEIDADFHLLSRAAFGPWPGDVQRVKKMGREAWLEEQLHPDRIDDSACDLRAERFESIYFSAGDAYEFRKPVLRDEITRHSLLRAVYSRRQLHEVMVEFWTDHLNIDLEKGDCIYLKPSDDRDVIRKHALGNFHELIRASATSPAMLVYLDGKSNKVRKNTADKPNENYARELMELHTMGVHGGYTQSDVSEAARCLSGWTFDRNRFFALNQGESFFNASWHDDGIKQVLGTIIPPGGGEKDLDRLVKIVCDHPSTAKFVSTKLCKRFIRMEPPASAVETVAAEFTRTHGDIRCVLRALFNTPEFAASQGQLLKRPFKFMVSAMRALATDTTAEKTVLEPLQRMGHGLFQYPTPDGYPDEELPWMGTLMWRWNFGLALASGKQGDTRVELWRLAKSLGATNDASTWFSYLTGRTPKPEELAAFKDAEEAQLVGLILASPAFQRC</sequence>
<name>A0A512MDF4_9BACT</name>
<gene>
    <name evidence="1" type="ORF">BGE01nite_40550</name>
</gene>
<dbReference type="EMBL" id="BKAG01000035">
    <property type="protein sequence ID" value="GEP44764.1"/>
    <property type="molecule type" value="Genomic_DNA"/>
</dbReference>
<dbReference type="Proteomes" id="UP000321577">
    <property type="component" value="Unassembled WGS sequence"/>
</dbReference>
<evidence type="ECO:0008006" key="3">
    <source>
        <dbReference type="Google" id="ProtNLM"/>
    </source>
</evidence>
<reference evidence="1 2" key="1">
    <citation type="submission" date="2019-07" db="EMBL/GenBank/DDBJ databases">
        <title>Whole genome shotgun sequence of Brevifollis gellanilyticus NBRC 108608.</title>
        <authorList>
            <person name="Hosoyama A."/>
            <person name="Uohara A."/>
            <person name="Ohji S."/>
            <person name="Ichikawa N."/>
        </authorList>
    </citation>
    <scope>NUCLEOTIDE SEQUENCE [LARGE SCALE GENOMIC DNA]</scope>
    <source>
        <strain evidence="1 2">NBRC 108608</strain>
    </source>
</reference>
<evidence type="ECO:0000313" key="1">
    <source>
        <dbReference type="EMBL" id="GEP44764.1"/>
    </source>
</evidence>
<dbReference type="PROSITE" id="PS51257">
    <property type="entry name" value="PROKAR_LIPOPROTEIN"/>
    <property type="match status" value="1"/>
</dbReference>
<dbReference type="RefSeq" id="WP_146853026.1">
    <property type="nucleotide sequence ID" value="NZ_BKAG01000035.1"/>
</dbReference>
<dbReference type="OrthoDB" id="9772295at2"/>
<accession>A0A512MDF4</accession>
<dbReference type="AlphaFoldDB" id="A0A512MDF4"/>
<keyword evidence="2" id="KW-1185">Reference proteome</keyword>
<comment type="caution">
    <text evidence="1">The sequence shown here is derived from an EMBL/GenBank/DDBJ whole genome shotgun (WGS) entry which is preliminary data.</text>
</comment>
<protein>
    <recommendedName>
        <fullName evidence="3">DUF1800 domain-containing protein</fullName>
    </recommendedName>
</protein>
<organism evidence="1 2">
    <name type="scientific">Brevifollis gellanilyticus</name>
    <dbReference type="NCBI Taxonomy" id="748831"/>
    <lineage>
        <taxon>Bacteria</taxon>
        <taxon>Pseudomonadati</taxon>
        <taxon>Verrucomicrobiota</taxon>
        <taxon>Verrucomicrobiia</taxon>
        <taxon>Verrucomicrobiales</taxon>
        <taxon>Verrucomicrobiaceae</taxon>
    </lineage>
</organism>
<evidence type="ECO:0000313" key="2">
    <source>
        <dbReference type="Proteomes" id="UP000321577"/>
    </source>
</evidence>
<dbReference type="InterPro" id="IPR014917">
    <property type="entry name" value="DUF1800"/>
</dbReference>